<evidence type="ECO:0000313" key="8">
    <source>
        <dbReference type="EMBL" id="CAA7388526.1"/>
    </source>
</evidence>
<keyword evidence="3 6" id="KW-0812">Transmembrane</keyword>
<feature type="transmembrane region" description="Helical" evidence="6">
    <location>
        <begin position="469"/>
        <end position="486"/>
    </location>
</feature>
<dbReference type="InterPro" id="IPR007603">
    <property type="entry name" value="Choline_transptr-like"/>
</dbReference>
<evidence type="ECO:0000313" key="9">
    <source>
        <dbReference type="Proteomes" id="UP000663760"/>
    </source>
</evidence>
<sequence length="548" mass="59924">MGPALIEYAHLDGARRKEEGKRPDGGGPTEMGEEEVVVVAVDSSPLTKARVSKLQVSHPVSSLQVAPQGLPAQARSMAPSFQPTPNLVPLSLSISLFLAMTPTSGASLNSRRYTNRISLFLFLLHLLAAGAAISFFIFKAVMGIVEAEGPHRRRERHVLSFWLPPVEGAAVLSILLAFAWQKAVRAYPTLLTVRLIVWSSAAATLAAGILLLCFSMPTTDGAGLVLIIFSVGVGLYACWVTRRMPFAARVLARSLQPAEAKFRTLNRPSYAMMLAGAVWITLWCFAVIGALNFYYPPLTILALILSLMWTAEVMRNVANLTMSRAVALYYLRGMQSDVSYCFQRAATVNLGGACLGSLFVPAIEFCRIIARALNLLEGEDEFLFSCAHCCLHVMEAVFRYGNSWAYVHIAAYGSGFVEASQSTWGLFERSRMEALVDADITSAICFLTGVASGSLCVIFAASWTYSGHRHYTATVSLLAFFVGYLMTRIGMALPQACVGCYYVCYAENPTSRFFLNDSTIADRLDQIRNGREATGFTPRLPRRYTPSV</sequence>
<keyword evidence="9" id="KW-1185">Reference proteome</keyword>
<comment type="similarity">
    <text evidence="2 6">Belongs to the CTL (choline transporter-like) family.</text>
</comment>
<feature type="transmembrane region" description="Helical" evidence="6">
    <location>
        <begin position="192"/>
        <end position="217"/>
    </location>
</feature>
<feature type="compositionally biased region" description="Basic and acidic residues" evidence="7">
    <location>
        <begin position="11"/>
        <end position="24"/>
    </location>
</feature>
<evidence type="ECO:0000256" key="1">
    <source>
        <dbReference type="ARBA" id="ARBA00004141"/>
    </source>
</evidence>
<feature type="transmembrane region" description="Helical" evidence="6">
    <location>
        <begin position="161"/>
        <end position="180"/>
    </location>
</feature>
<organism evidence="8 9">
    <name type="scientific">Spirodela intermedia</name>
    <name type="common">Intermediate duckweed</name>
    <dbReference type="NCBI Taxonomy" id="51605"/>
    <lineage>
        <taxon>Eukaryota</taxon>
        <taxon>Viridiplantae</taxon>
        <taxon>Streptophyta</taxon>
        <taxon>Embryophyta</taxon>
        <taxon>Tracheophyta</taxon>
        <taxon>Spermatophyta</taxon>
        <taxon>Magnoliopsida</taxon>
        <taxon>Liliopsida</taxon>
        <taxon>Araceae</taxon>
        <taxon>Lemnoideae</taxon>
        <taxon>Spirodela</taxon>
    </lineage>
</organism>
<feature type="region of interest" description="Disordered" evidence="7">
    <location>
        <begin position="11"/>
        <end position="32"/>
    </location>
</feature>
<proteinExistence type="inferred from homology"/>
<dbReference type="GO" id="GO:0005886">
    <property type="term" value="C:plasma membrane"/>
    <property type="evidence" value="ECO:0007669"/>
    <property type="project" value="UniProtKB-SubCell"/>
</dbReference>
<evidence type="ECO:0000256" key="5">
    <source>
        <dbReference type="ARBA" id="ARBA00023136"/>
    </source>
</evidence>
<dbReference type="EMBL" id="LR746264">
    <property type="protein sequence ID" value="CAA7388526.1"/>
    <property type="molecule type" value="Genomic_DNA"/>
</dbReference>
<comment type="function">
    <text evidence="6">Choline transporter.</text>
</comment>
<accession>A0A7I8JXL1</accession>
<evidence type="ECO:0000256" key="6">
    <source>
        <dbReference type="RuleBase" id="RU368066"/>
    </source>
</evidence>
<dbReference type="PANTHER" id="PTHR12385">
    <property type="entry name" value="CHOLINE TRANSPORTER-LIKE (SLC FAMILY 44)"/>
    <property type="match status" value="1"/>
</dbReference>
<feature type="transmembrane region" description="Helical" evidence="6">
    <location>
        <begin position="120"/>
        <end position="141"/>
    </location>
</feature>
<reference evidence="8" key="1">
    <citation type="submission" date="2020-02" db="EMBL/GenBank/DDBJ databases">
        <authorList>
            <person name="Scholz U."/>
            <person name="Mascher M."/>
            <person name="Fiebig A."/>
        </authorList>
    </citation>
    <scope>NUCLEOTIDE SEQUENCE</scope>
</reference>
<feature type="transmembrane region" description="Helical" evidence="6">
    <location>
        <begin position="87"/>
        <end position="108"/>
    </location>
</feature>
<feature type="transmembrane region" description="Helical" evidence="6">
    <location>
        <begin position="270"/>
        <end position="288"/>
    </location>
</feature>
<evidence type="ECO:0000256" key="7">
    <source>
        <dbReference type="SAM" id="MobiDB-lite"/>
    </source>
</evidence>
<dbReference type="AlphaFoldDB" id="A0A7I8JXL1"/>
<dbReference type="OrthoDB" id="44736at2759"/>
<evidence type="ECO:0000256" key="4">
    <source>
        <dbReference type="ARBA" id="ARBA00022989"/>
    </source>
</evidence>
<gene>
    <name evidence="8" type="ORF">SI8410_01000735</name>
</gene>
<feature type="transmembrane region" description="Helical" evidence="6">
    <location>
        <begin position="440"/>
        <end position="463"/>
    </location>
</feature>
<dbReference type="Pfam" id="PF04515">
    <property type="entry name" value="Choline_transpo"/>
    <property type="match status" value="1"/>
</dbReference>
<comment type="subcellular location">
    <subcellularLocation>
        <location evidence="6">Cell membrane</location>
        <topology evidence="6">Multi-pass membrane protein</topology>
    </subcellularLocation>
    <subcellularLocation>
        <location evidence="1">Membrane</location>
        <topology evidence="1">Multi-pass membrane protein</topology>
    </subcellularLocation>
</comment>
<protein>
    <recommendedName>
        <fullName evidence="6">Choline transporter-like protein</fullName>
    </recommendedName>
</protein>
<dbReference type="Proteomes" id="UP000663760">
    <property type="component" value="Chromosome 1"/>
</dbReference>
<keyword evidence="5 6" id="KW-0472">Membrane</keyword>
<dbReference type="PANTHER" id="PTHR12385:SF93">
    <property type="entry name" value="CHOLINE TRANSPORTER-LIKE PROTEIN"/>
    <property type="match status" value="1"/>
</dbReference>
<dbReference type="GO" id="GO:0022857">
    <property type="term" value="F:transmembrane transporter activity"/>
    <property type="evidence" value="ECO:0007669"/>
    <property type="project" value="UniProtKB-UniRule"/>
</dbReference>
<feature type="transmembrane region" description="Helical" evidence="6">
    <location>
        <begin position="294"/>
        <end position="314"/>
    </location>
</feature>
<feature type="transmembrane region" description="Helical" evidence="6">
    <location>
        <begin position="223"/>
        <end position="241"/>
    </location>
</feature>
<keyword evidence="4 6" id="KW-1133">Transmembrane helix</keyword>
<name>A0A7I8JXL1_SPIIN</name>
<evidence type="ECO:0000256" key="2">
    <source>
        <dbReference type="ARBA" id="ARBA00007168"/>
    </source>
</evidence>
<evidence type="ECO:0000256" key="3">
    <source>
        <dbReference type="ARBA" id="ARBA00022692"/>
    </source>
</evidence>